<sequence>MEYKSIIDNRNLSDRIYIYLRDKIINNEMVPGARIIYDELIEELGVSRTPLREALTHLQQDGLIEVRPRSGTFVNTPKLKDIEEIYDVRRALEVLAIELAVPRIPQKVLEDLVEEAIQAEKELDEGNVQAFFTADRNLHKTLIRYSQNQRLLYMMQSIEAQIQWFGVIITRDVEGPKQANQRHKQILEALLRQDVDAAKELMATHITEIKEETIHKYSEK</sequence>
<feature type="domain" description="HTH gntR-type" evidence="4">
    <location>
        <begin position="10"/>
        <end position="77"/>
    </location>
</feature>
<evidence type="ECO:0000313" key="5">
    <source>
        <dbReference type="EMBL" id="MDQ0165051.1"/>
    </source>
</evidence>
<dbReference type="Proteomes" id="UP001235840">
    <property type="component" value="Unassembled WGS sequence"/>
</dbReference>
<dbReference type="PROSITE" id="PS50949">
    <property type="entry name" value="HTH_GNTR"/>
    <property type="match status" value="1"/>
</dbReference>
<dbReference type="SUPFAM" id="SSF46785">
    <property type="entry name" value="Winged helix' DNA-binding domain"/>
    <property type="match status" value="1"/>
</dbReference>
<dbReference type="PANTHER" id="PTHR43537:SF24">
    <property type="entry name" value="GLUCONATE OPERON TRANSCRIPTIONAL REPRESSOR"/>
    <property type="match status" value="1"/>
</dbReference>
<proteinExistence type="predicted"/>
<evidence type="ECO:0000256" key="1">
    <source>
        <dbReference type="ARBA" id="ARBA00023015"/>
    </source>
</evidence>
<keyword evidence="3" id="KW-0804">Transcription</keyword>
<gene>
    <name evidence="5" type="ORF">J2S11_000951</name>
</gene>
<dbReference type="Gene3D" id="1.10.10.10">
    <property type="entry name" value="Winged helix-like DNA-binding domain superfamily/Winged helix DNA-binding domain"/>
    <property type="match status" value="1"/>
</dbReference>
<dbReference type="SMART" id="SM00345">
    <property type="entry name" value="HTH_GNTR"/>
    <property type="match status" value="1"/>
</dbReference>
<dbReference type="PANTHER" id="PTHR43537">
    <property type="entry name" value="TRANSCRIPTIONAL REGULATOR, GNTR FAMILY"/>
    <property type="match status" value="1"/>
</dbReference>
<evidence type="ECO:0000256" key="3">
    <source>
        <dbReference type="ARBA" id="ARBA00023163"/>
    </source>
</evidence>
<dbReference type="InterPro" id="IPR008920">
    <property type="entry name" value="TF_FadR/GntR_C"/>
</dbReference>
<dbReference type="InterPro" id="IPR036388">
    <property type="entry name" value="WH-like_DNA-bd_sf"/>
</dbReference>
<dbReference type="InterPro" id="IPR011711">
    <property type="entry name" value="GntR_C"/>
</dbReference>
<dbReference type="SUPFAM" id="SSF48008">
    <property type="entry name" value="GntR ligand-binding domain-like"/>
    <property type="match status" value="1"/>
</dbReference>
<organism evidence="5 6">
    <name type="scientific">Caldalkalibacillus horti</name>
    <dbReference type="NCBI Taxonomy" id="77523"/>
    <lineage>
        <taxon>Bacteria</taxon>
        <taxon>Bacillati</taxon>
        <taxon>Bacillota</taxon>
        <taxon>Bacilli</taxon>
        <taxon>Bacillales</taxon>
        <taxon>Bacillaceae</taxon>
        <taxon>Caldalkalibacillus</taxon>
    </lineage>
</organism>
<keyword evidence="2 5" id="KW-0238">DNA-binding</keyword>
<evidence type="ECO:0000259" key="4">
    <source>
        <dbReference type="PROSITE" id="PS50949"/>
    </source>
</evidence>
<dbReference type="Gene3D" id="1.20.120.530">
    <property type="entry name" value="GntR ligand-binding domain-like"/>
    <property type="match status" value="1"/>
</dbReference>
<dbReference type="InterPro" id="IPR036390">
    <property type="entry name" value="WH_DNA-bd_sf"/>
</dbReference>
<dbReference type="CDD" id="cd07377">
    <property type="entry name" value="WHTH_GntR"/>
    <property type="match status" value="1"/>
</dbReference>
<dbReference type="Pfam" id="PF07729">
    <property type="entry name" value="FCD"/>
    <property type="match status" value="1"/>
</dbReference>
<dbReference type="GO" id="GO:0003677">
    <property type="term" value="F:DNA binding"/>
    <property type="evidence" value="ECO:0007669"/>
    <property type="project" value="UniProtKB-KW"/>
</dbReference>
<name>A0ABT9VVN3_9BACI</name>
<dbReference type="RefSeq" id="WP_307391585.1">
    <property type="nucleotide sequence ID" value="NZ_BAAADK010000010.1"/>
</dbReference>
<dbReference type="InterPro" id="IPR000524">
    <property type="entry name" value="Tscrpt_reg_HTH_GntR"/>
</dbReference>
<keyword evidence="1" id="KW-0805">Transcription regulation</keyword>
<dbReference type="SMART" id="SM00895">
    <property type="entry name" value="FCD"/>
    <property type="match status" value="1"/>
</dbReference>
<evidence type="ECO:0000256" key="2">
    <source>
        <dbReference type="ARBA" id="ARBA00023125"/>
    </source>
</evidence>
<keyword evidence="6" id="KW-1185">Reference proteome</keyword>
<reference evidence="5 6" key="1">
    <citation type="submission" date="2023-07" db="EMBL/GenBank/DDBJ databases">
        <title>Genomic Encyclopedia of Type Strains, Phase IV (KMG-IV): sequencing the most valuable type-strain genomes for metagenomic binning, comparative biology and taxonomic classification.</title>
        <authorList>
            <person name="Goeker M."/>
        </authorList>
    </citation>
    <scope>NUCLEOTIDE SEQUENCE [LARGE SCALE GENOMIC DNA]</scope>
    <source>
        <strain evidence="5 6">DSM 12751</strain>
    </source>
</reference>
<comment type="caution">
    <text evidence="5">The sequence shown here is derived from an EMBL/GenBank/DDBJ whole genome shotgun (WGS) entry which is preliminary data.</text>
</comment>
<evidence type="ECO:0000313" key="6">
    <source>
        <dbReference type="Proteomes" id="UP001235840"/>
    </source>
</evidence>
<accession>A0ABT9VVN3</accession>
<dbReference type="EMBL" id="JAUSTY010000003">
    <property type="protein sequence ID" value="MDQ0165051.1"/>
    <property type="molecule type" value="Genomic_DNA"/>
</dbReference>
<dbReference type="Pfam" id="PF00392">
    <property type="entry name" value="GntR"/>
    <property type="match status" value="1"/>
</dbReference>
<protein>
    <submittedName>
        <fullName evidence="5">DNA-binding GntR family transcriptional regulator</fullName>
    </submittedName>
</protein>